<accession>A0A026X3I6</accession>
<protein>
    <recommendedName>
        <fullName evidence="2">CCHC-type domain-containing protein</fullName>
    </recommendedName>
</protein>
<dbReference type="OrthoDB" id="7552835at2759"/>
<sequence>KDPSLKVVYTFPSKNRRHTSRVIEVSPEVRNELKKESRIFICYSACRFSDYVRTLQCFRCLDFGHISTNCKERATCGHCSGSHDTRECTCKDSEPTCVNCMKWNPRGDLKHTAVDSLRCSILKKRILQKIQMINYG</sequence>
<evidence type="ECO:0000259" key="2">
    <source>
        <dbReference type="PROSITE" id="PS50158"/>
    </source>
</evidence>
<dbReference type="OMA" id="RYGHNGN"/>
<evidence type="ECO:0000313" key="4">
    <source>
        <dbReference type="Proteomes" id="UP000053097"/>
    </source>
</evidence>
<dbReference type="GO" id="GO:0008270">
    <property type="term" value="F:zinc ion binding"/>
    <property type="evidence" value="ECO:0007669"/>
    <property type="project" value="UniProtKB-KW"/>
</dbReference>
<dbReference type="SMART" id="SM00343">
    <property type="entry name" value="ZnF_C2HC"/>
    <property type="match status" value="1"/>
</dbReference>
<keyword evidence="1" id="KW-0863">Zinc-finger</keyword>
<feature type="non-terminal residue" evidence="3">
    <location>
        <position position="1"/>
    </location>
</feature>
<organism evidence="3 4">
    <name type="scientific">Ooceraea biroi</name>
    <name type="common">Clonal raider ant</name>
    <name type="synonym">Cerapachys biroi</name>
    <dbReference type="NCBI Taxonomy" id="2015173"/>
    <lineage>
        <taxon>Eukaryota</taxon>
        <taxon>Metazoa</taxon>
        <taxon>Ecdysozoa</taxon>
        <taxon>Arthropoda</taxon>
        <taxon>Hexapoda</taxon>
        <taxon>Insecta</taxon>
        <taxon>Pterygota</taxon>
        <taxon>Neoptera</taxon>
        <taxon>Endopterygota</taxon>
        <taxon>Hymenoptera</taxon>
        <taxon>Apocrita</taxon>
        <taxon>Aculeata</taxon>
        <taxon>Formicoidea</taxon>
        <taxon>Formicidae</taxon>
        <taxon>Dorylinae</taxon>
        <taxon>Ooceraea</taxon>
    </lineage>
</organism>
<dbReference type="AlphaFoldDB" id="A0A026X3I6"/>
<reference evidence="3 4" key="1">
    <citation type="journal article" date="2014" name="Curr. Biol.">
        <title>The genome of the clonal raider ant Cerapachys biroi.</title>
        <authorList>
            <person name="Oxley P.R."/>
            <person name="Ji L."/>
            <person name="Fetter-Pruneda I."/>
            <person name="McKenzie S.K."/>
            <person name="Li C."/>
            <person name="Hu H."/>
            <person name="Zhang G."/>
            <person name="Kronauer D.J."/>
        </authorList>
    </citation>
    <scope>NUCLEOTIDE SEQUENCE [LARGE SCALE GENOMIC DNA]</scope>
</reference>
<dbReference type="Proteomes" id="UP000053097">
    <property type="component" value="Unassembled WGS sequence"/>
</dbReference>
<dbReference type="EMBL" id="KK107013">
    <property type="protein sequence ID" value="EZA62870.1"/>
    <property type="molecule type" value="Genomic_DNA"/>
</dbReference>
<keyword evidence="1" id="KW-0479">Metal-binding</keyword>
<evidence type="ECO:0000313" key="3">
    <source>
        <dbReference type="EMBL" id="EZA62870.1"/>
    </source>
</evidence>
<gene>
    <name evidence="3" type="ORF">X777_04579</name>
</gene>
<proteinExistence type="predicted"/>
<name>A0A026X3I6_OOCBI</name>
<keyword evidence="1" id="KW-0862">Zinc</keyword>
<feature type="domain" description="CCHC-type" evidence="2">
    <location>
        <begin position="57"/>
        <end position="72"/>
    </location>
</feature>
<keyword evidence="4" id="KW-1185">Reference proteome</keyword>
<evidence type="ECO:0000256" key="1">
    <source>
        <dbReference type="PROSITE-ProRule" id="PRU00047"/>
    </source>
</evidence>
<dbReference type="InterPro" id="IPR001878">
    <property type="entry name" value="Znf_CCHC"/>
</dbReference>
<dbReference type="GO" id="GO:0003676">
    <property type="term" value="F:nucleic acid binding"/>
    <property type="evidence" value="ECO:0007669"/>
    <property type="project" value="InterPro"/>
</dbReference>
<dbReference type="PROSITE" id="PS50158">
    <property type="entry name" value="ZF_CCHC"/>
    <property type="match status" value="1"/>
</dbReference>